<dbReference type="InterPro" id="IPR014940">
    <property type="entry name" value="BAAT_C"/>
</dbReference>
<accession>A0A8J4YMC6</accession>
<dbReference type="PANTHER" id="PTHR10824:SF4">
    <property type="entry name" value="ACYL-COENZYME A THIOESTERASE 1-LIKE"/>
    <property type="match status" value="1"/>
</dbReference>
<organism evidence="3 4">
    <name type="scientific">Chionoecetes opilio</name>
    <name type="common">Atlantic snow crab</name>
    <name type="synonym">Cancer opilio</name>
    <dbReference type="NCBI Taxonomy" id="41210"/>
    <lineage>
        <taxon>Eukaryota</taxon>
        <taxon>Metazoa</taxon>
        <taxon>Ecdysozoa</taxon>
        <taxon>Arthropoda</taxon>
        <taxon>Crustacea</taxon>
        <taxon>Multicrustacea</taxon>
        <taxon>Malacostraca</taxon>
        <taxon>Eumalacostraca</taxon>
        <taxon>Eucarida</taxon>
        <taxon>Decapoda</taxon>
        <taxon>Pleocyemata</taxon>
        <taxon>Brachyura</taxon>
        <taxon>Eubrachyura</taxon>
        <taxon>Majoidea</taxon>
        <taxon>Majidae</taxon>
        <taxon>Chionoecetes</taxon>
    </lineage>
</organism>
<dbReference type="GO" id="GO:0047617">
    <property type="term" value="F:fatty acyl-CoA hydrolase activity"/>
    <property type="evidence" value="ECO:0007669"/>
    <property type="project" value="TreeGrafter"/>
</dbReference>
<dbReference type="GO" id="GO:0006631">
    <property type="term" value="P:fatty acid metabolic process"/>
    <property type="evidence" value="ECO:0007669"/>
    <property type="project" value="TreeGrafter"/>
</dbReference>
<dbReference type="InterPro" id="IPR042490">
    <property type="entry name" value="Thio_Ohase/BAAT_N"/>
</dbReference>
<sequence>MVLLHARKSLQSGWLFRLTAPPRVRQRQGVGVRGMAGVAGQGPGSDPWITATPRVCLHDVPTALRAGGLAPHAPVTLSASLTDENGKQVSAEAGPLVWFAASLLSLFDNVGQIVEIGRAPRVVVVTRHAPRLLVSLLQFVSHAHYRTDDRGSVDVRTAAAVGGSYTGVFSSGLLTTLAPAPHEFPFLRLYRRDPHLPWKVTVRLRDGHHPLATHAQALAEVELERHLMAQGVRRVAVREGRVRGALYLPPGDGPFPAVIDMFGSAGGLMEFRSAMMASRGIASLALAYFAYDDLPKTTDVFELDYFEEAVEALLGRAEVVPDRCGVVAVSKAVDVACCMATWLPKVKAVVCISGSPIAVDSVITHRGHTLVEGVKLNLSIMTADKNGCLYPQRKFLTQEGHVDHPKFIPIEQADDDTFFLMAAGANDAWSSDFFVHLTQERMESKGRGAWVEAVEYPGAGHIIEPPYGPHIRHSYHRHLPVTSEDGSDKVEGVPLLWGGNAEDTCRAQEDLWPRMTAFFTRHVRDNSRWYRQHGFCSCAHYVTDGAGGVDVRVAESVGGSYEGVFPAGLLTTLVPAPHELSSLRLYRRDTTLPWKIQVSVLDGHHLLGAKAEATAEVELERHLMASGVRRVPVREGRVRGVLYLPPGDGPFPGVIDMFGSIGGIMEFRSAMLASRGFASLALAFFGYDDLPTDTHNIDLDYFEEAVEVLLAVPEVIPDRCGAVAISKSGDILLSMATLIPAVKAVVGISCCTFVYHSRMTYKGKLFRQGTEMKKQAIAQTERGTLFGSMKDLFTNDNPAMIPVEEADHDTHFLLAVGDDDAWQFKHSLPTFRERMLSHDKHNFETILYPGTGHIIEPPYGPLISQSFQRHIPSDGVDRGMVMEWGGQPQPTCAAQEDLWHRMRTFLTNHVMEESPWYQQHLARHAPRHTSKL</sequence>
<dbReference type="InterPro" id="IPR006862">
    <property type="entry name" value="Thio_Ohase/aa_AcTrfase"/>
</dbReference>
<dbReference type="InterPro" id="IPR029058">
    <property type="entry name" value="AB_hydrolase_fold"/>
</dbReference>
<feature type="domain" description="Acyl-CoA thioester hydrolase/bile acid-CoA amino acid N-acetyltransferase" evidence="1">
    <location>
        <begin position="138"/>
        <end position="239"/>
    </location>
</feature>
<feature type="domain" description="BAAT/Acyl-CoA thioester hydrolase C-terminal" evidence="2">
    <location>
        <begin position="697"/>
        <end position="910"/>
    </location>
</feature>
<gene>
    <name evidence="3" type="primary">Acot5_1</name>
    <name evidence="3" type="ORF">GWK47_036557</name>
</gene>
<evidence type="ECO:0000259" key="2">
    <source>
        <dbReference type="Pfam" id="PF08840"/>
    </source>
</evidence>
<proteinExistence type="predicted"/>
<evidence type="ECO:0000313" key="4">
    <source>
        <dbReference type="Proteomes" id="UP000770661"/>
    </source>
</evidence>
<feature type="domain" description="BAAT/Acyl-CoA thioester hydrolase C-terminal" evidence="2">
    <location>
        <begin position="302"/>
        <end position="523"/>
    </location>
</feature>
<protein>
    <submittedName>
        <fullName evidence="3">Acyl-coenzyme A thioesterase 5</fullName>
    </submittedName>
</protein>
<dbReference type="FunFam" id="3.40.50.1820:FF:000024">
    <property type="entry name" value="acyl-coenzyme A thioesterase 4"/>
    <property type="match status" value="2"/>
</dbReference>
<name>A0A8J4YMC6_CHIOP</name>
<dbReference type="Proteomes" id="UP000770661">
    <property type="component" value="Unassembled WGS sequence"/>
</dbReference>
<dbReference type="GO" id="GO:0006637">
    <property type="term" value="P:acyl-CoA metabolic process"/>
    <property type="evidence" value="ECO:0007669"/>
    <property type="project" value="TreeGrafter"/>
</dbReference>
<dbReference type="Gene3D" id="2.60.40.2240">
    <property type="entry name" value="Acyl-CoA thioester hydrolase/BAAT N-terminal domain"/>
    <property type="match status" value="3"/>
</dbReference>
<dbReference type="SUPFAM" id="SSF53474">
    <property type="entry name" value="alpha/beta-Hydrolases"/>
    <property type="match status" value="2"/>
</dbReference>
<evidence type="ECO:0000259" key="1">
    <source>
        <dbReference type="Pfam" id="PF04775"/>
    </source>
</evidence>
<dbReference type="OrthoDB" id="6347013at2759"/>
<feature type="domain" description="Acyl-CoA thioester hydrolase/bile acid-CoA amino acid N-acetyltransferase" evidence="1">
    <location>
        <begin position="530"/>
        <end position="635"/>
    </location>
</feature>
<dbReference type="Pfam" id="PF08840">
    <property type="entry name" value="BAAT_C"/>
    <property type="match status" value="2"/>
</dbReference>
<evidence type="ECO:0000313" key="3">
    <source>
        <dbReference type="EMBL" id="KAG0726429.1"/>
    </source>
</evidence>
<dbReference type="EMBL" id="JACEEZ010004415">
    <property type="protein sequence ID" value="KAG0726429.1"/>
    <property type="molecule type" value="Genomic_DNA"/>
</dbReference>
<keyword evidence="4" id="KW-1185">Reference proteome</keyword>
<comment type="caution">
    <text evidence="3">The sequence shown here is derived from an EMBL/GenBank/DDBJ whole genome shotgun (WGS) entry which is preliminary data.</text>
</comment>
<dbReference type="Gene3D" id="3.40.50.1820">
    <property type="entry name" value="alpha/beta hydrolase"/>
    <property type="match status" value="2"/>
</dbReference>
<dbReference type="Pfam" id="PF04775">
    <property type="entry name" value="Bile_Hydr_Trans"/>
    <property type="match status" value="2"/>
</dbReference>
<dbReference type="PANTHER" id="PTHR10824">
    <property type="entry name" value="ACYL-COENZYME A THIOESTERASE-RELATED"/>
    <property type="match status" value="1"/>
</dbReference>
<reference evidence="3" key="1">
    <citation type="submission" date="2020-07" db="EMBL/GenBank/DDBJ databases">
        <title>The High-quality genome of the commercially important snow crab, Chionoecetes opilio.</title>
        <authorList>
            <person name="Jeong J.-H."/>
            <person name="Ryu S."/>
        </authorList>
    </citation>
    <scope>NUCLEOTIDE SEQUENCE</scope>
    <source>
        <strain evidence="3">MADBK_172401_WGS</strain>
        <tissue evidence="3">Digestive gland</tissue>
    </source>
</reference>
<dbReference type="AlphaFoldDB" id="A0A8J4YMC6"/>